<dbReference type="STRING" id="459349.CLOAM0239"/>
<dbReference type="Gene3D" id="2.60.120.260">
    <property type="entry name" value="Galactose-binding domain-like"/>
    <property type="match status" value="1"/>
</dbReference>
<dbReference type="GO" id="GO:0006508">
    <property type="term" value="P:proteolysis"/>
    <property type="evidence" value="ECO:0007669"/>
    <property type="project" value="InterPro"/>
</dbReference>
<dbReference type="InterPro" id="IPR013783">
    <property type="entry name" value="Ig-like_fold"/>
</dbReference>
<dbReference type="KEGG" id="caci:CLOAM0239"/>
<dbReference type="eggNOG" id="COG4412">
    <property type="taxonomic scope" value="Bacteria"/>
</dbReference>
<gene>
    <name evidence="3" type="ordered locus">CLOAM0239</name>
</gene>
<dbReference type="RefSeq" id="WP_015424007.1">
    <property type="nucleotide sequence ID" value="NC_020449.1"/>
</dbReference>
<dbReference type="PANTHER" id="PTHR41775">
    <property type="entry name" value="SECRETED PROTEIN-RELATED"/>
    <property type="match status" value="1"/>
</dbReference>
<keyword evidence="1" id="KW-0732">Signal</keyword>
<dbReference type="InterPro" id="IPR008979">
    <property type="entry name" value="Galactose-bd-like_sf"/>
</dbReference>
<dbReference type="PANTHER" id="PTHR41775:SF1">
    <property type="entry name" value="PEPTIDASE M6-LIKE DOMAIN-CONTAINING PROTEIN"/>
    <property type="match status" value="1"/>
</dbReference>
<dbReference type="InterPro" id="IPR008757">
    <property type="entry name" value="Peptidase_M6-like_domain"/>
</dbReference>
<organism evidence="3 4">
    <name type="scientific">Cloacimonas acidaminovorans (strain Evry)</name>
    <dbReference type="NCBI Taxonomy" id="459349"/>
    <lineage>
        <taxon>Bacteria</taxon>
        <taxon>Pseudomonadati</taxon>
        <taxon>Candidatus Cloacimonadota</taxon>
        <taxon>Candidatus Cloacimonadia</taxon>
        <taxon>Candidatus Cloacimonadales</taxon>
        <taxon>Candidatus Cloacimonadaceae</taxon>
        <taxon>Candidatus Cloacimonas</taxon>
    </lineage>
</organism>
<accession>B0VF94</accession>
<dbReference type="GO" id="GO:0008233">
    <property type="term" value="F:peptidase activity"/>
    <property type="evidence" value="ECO:0007669"/>
    <property type="project" value="InterPro"/>
</dbReference>
<keyword evidence="4" id="KW-1185">Reference proteome</keyword>
<name>B0VF94_CLOAI</name>
<dbReference type="EMBL" id="CU466930">
    <property type="protein sequence ID" value="CAO80146.1"/>
    <property type="molecule type" value="Genomic_DNA"/>
</dbReference>
<proteinExistence type="predicted"/>
<feature type="domain" description="Peptidase M6-like" evidence="2">
    <location>
        <begin position="266"/>
        <end position="344"/>
    </location>
</feature>
<dbReference type="Pfam" id="PF05547">
    <property type="entry name" value="Peptidase_M6"/>
    <property type="match status" value="1"/>
</dbReference>
<dbReference type="HOGENOM" id="CLU_260664_0_0_0"/>
<sequence>MPKQNTCNKLLLVIIALLFALNLKAAMVTNLPVTVFQPDGTKLELLASGDEYHNWLHDKNNYTIIRHPVSGYLCYAEQDRENVKASDLIVGKDDPFRSALKPGINISEKAYKELRSSKFWMPAERDAPTTGTINNIVIFIRFSGESEFGQGISVYDGWFNNGTNSQKNYFLEASYNQLTVNTTFYPPAQNNLVVSWQDSHPRAYYEPYNATTNPTGYNGDTERRNREFTLLQNAVAGIAAQVPSSLNIDSDGDGKVDNVVFLVSGGAGEWSSLLWPHRWAIYDRNVYLNNKRVYDFNLQLKDFLATRGVGVICHEFFHTLGAPDLYHYTSNGIDPAGSWDLMCSDQNPPQYMTAFMKWKYGNWIATIPTIFIGQQYTLNPLTSSTGNCYRIDSNDPNQYYVVEFRKKTGTFESSIPGSGMLIYRIDTTAGDGNASGPPDELYIYRPNGTTTVNGTINSANFSQETGRTSINNTTNPAPFLQDGSEGNLNIYAIGSSAGTTMTFSLGVPTVDFSTNPYTESFDSSTFPPTGWYKQTISGSYGFERVTSGTNPTCSPQAGAGMICYKSYYASSSNSAILATMRLDCSEVQFYSYDFSFYMYRDTGYSSRADKIEFYLATLPDMSGTNTLLGTINRYTGFTPTVASAGWYQYSFNLPLTSSGYYYIVCKAISAYGNNMFLDSFSIKKTALPPSPSVSPSPVNLAENVNVSPNFSWVNGGGYPSHYLFYLGTNNPPSNLINGLNLGNVLNYAYTGTLNYSTQYYWKVVAVSEGGSAQNCSVWSFTTFADPRITALPYSQNFDSVTTPALPFGWSTYVSSTGSSAYVKNYSSPTNYALSPPNCIAYNNFTDTSAELILITPEILTPINILRLKFNAKGLSTGYSLQVGTMSSPNGTFTSLTTVNLTNTMQQYSVPFSNYNGTDRFIAIRHNLGGSNRSIYLDNFYLEEELTNDLAISALQMNGLGVIGEPLQFSVSILNNGIATQNSYSIQLLSSSGKTVLANLDVLEPLAPGQTAVHNLTWIPETEQTLSVYAQVTLISDGYTGNNTSIPSPISIGSYIAEAGTTATGTKTNYLPLSFNQKNSISETIYLASELQMTAGIISAIAYHTNFVQDLSHQAVKIWMKNTPESNLSSGWLSFDEYVPVFDGFVDFPAGSNTIIIILQIPFPYNGNNLAIRVNRPFDNYNYNTSNHFYYTNSASNPGRSRYLSNSSVNYDPQNPSALGSLSNFIPVTGFSVTSYIPAVLAIPQLLIQKNQQGVLLNWNAVPGANLYRIYTSSDPVVWSDIPYAECSQTSFLITNPPDKMFFKIVAVYQAP</sequence>
<dbReference type="SUPFAM" id="SSF49785">
    <property type="entry name" value="Galactose-binding domain-like"/>
    <property type="match status" value="1"/>
</dbReference>
<dbReference type="NCBIfam" id="TIGR03296">
    <property type="entry name" value="M6dom_TIGR03296"/>
    <property type="match status" value="1"/>
</dbReference>
<evidence type="ECO:0000313" key="4">
    <source>
        <dbReference type="Proteomes" id="UP000002019"/>
    </source>
</evidence>
<feature type="chain" id="PRO_5002758271" description="Peptidase M6-like domain-containing protein" evidence="1">
    <location>
        <begin position="26"/>
        <end position="1311"/>
    </location>
</feature>
<evidence type="ECO:0000256" key="1">
    <source>
        <dbReference type="SAM" id="SignalP"/>
    </source>
</evidence>
<evidence type="ECO:0000313" key="3">
    <source>
        <dbReference type="EMBL" id="CAO80146.1"/>
    </source>
</evidence>
<reference evidence="3 4" key="1">
    <citation type="journal article" date="2008" name="J. Bacteriol.">
        <title>'Candidatus Cloacamonas acidaminovorans': genome sequence reconstruction provides a first glimpse of a new bacterial division.</title>
        <authorList>
            <person name="Pelletier E."/>
            <person name="Kreimeyer A."/>
            <person name="Bocs S."/>
            <person name="Rouy Z."/>
            <person name="Gyapay G."/>
            <person name="Chouari R."/>
            <person name="Riviere D."/>
            <person name="Ganesan A."/>
            <person name="Daegelen P."/>
            <person name="Sghir A."/>
            <person name="Cohen G.N."/>
            <person name="Medigue C."/>
            <person name="Weissenbach J."/>
            <person name="Le Paslier D."/>
        </authorList>
    </citation>
    <scope>NUCLEOTIDE SEQUENCE [LARGE SCALE GENOMIC DNA]</scope>
    <source>
        <strain evidence="4">Evry</strain>
    </source>
</reference>
<feature type="signal peptide" evidence="1">
    <location>
        <begin position="1"/>
        <end position="25"/>
    </location>
</feature>
<protein>
    <recommendedName>
        <fullName evidence="2">Peptidase M6-like domain-containing protein</fullName>
    </recommendedName>
</protein>
<evidence type="ECO:0000259" key="2">
    <source>
        <dbReference type="Pfam" id="PF05547"/>
    </source>
</evidence>
<dbReference type="Gene3D" id="2.60.40.10">
    <property type="entry name" value="Immunoglobulins"/>
    <property type="match status" value="2"/>
</dbReference>
<dbReference type="Proteomes" id="UP000002019">
    <property type="component" value="Chromosome"/>
</dbReference>
<dbReference type="OrthoDB" id="9813478at2"/>
<dbReference type="NCBIfam" id="NF038128">
    <property type="entry name" value="choice_anch_J"/>
    <property type="match status" value="1"/>
</dbReference>